<evidence type="ECO:0000256" key="9">
    <source>
        <dbReference type="ARBA" id="ARBA00023310"/>
    </source>
</evidence>
<dbReference type="GO" id="GO:0012505">
    <property type="term" value="C:endomembrane system"/>
    <property type="evidence" value="ECO:0007669"/>
    <property type="project" value="UniProtKB-SubCell"/>
</dbReference>
<comment type="function">
    <text evidence="10 13">F(1)F(0) ATP synthase produces ATP from ADP in the presence of a proton or sodium gradient. F-type ATPases consist of two structural domains, F(1) containing the extramembraneous catalytic core and F(0) containing the membrane proton channel, linked together by a central stalk and a peripheral stalk. During catalysis, ATP synthesis in the catalytic domain of F(1) is coupled via a rotary mechanism of the central stalk subunits to proton translocation.</text>
</comment>
<keyword evidence="9 13" id="KW-0066">ATP synthesis</keyword>
<evidence type="ECO:0000256" key="11">
    <source>
        <dbReference type="ARBA" id="ARBA00025614"/>
    </source>
</evidence>
<dbReference type="GO" id="GO:0046961">
    <property type="term" value="F:proton-transporting ATPase activity, rotational mechanism"/>
    <property type="evidence" value="ECO:0007669"/>
    <property type="project" value="TreeGrafter"/>
</dbReference>
<comment type="function">
    <text evidence="11">Component of the F(0) channel, it forms part of the peripheral stalk, linking F(1) to F(0). The b'-subunit is a diverged and duplicated form of b found in plants and photosynthetic bacteria.</text>
</comment>
<evidence type="ECO:0000256" key="12">
    <source>
        <dbReference type="ARBA" id="ARBA00037847"/>
    </source>
</evidence>
<dbReference type="InterPro" id="IPR002146">
    <property type="entry name" value="ATP_synth_b/b'su_bac/chlpt"/>
</dbReference>
<comment type="subcellular location">
    <subcellularLocation>
        <location evidence="13">Cell membrane</location>
        <topology evidence="13">Single-pass membrane protein</topology>
    </subcellularLocation>
    <subcellularLocation>
        <location evidence="12">Endomembrane system</location>
        <topology evidence="12">Single-pass membrane protein</topology>
    </subcellularLocation>
</comment>
<dbReference type="OrthoDB" id="466272at2"/>
<dbReference type="InterPro" id="IPR050059">
    <property type="entry name" value="ATP_synthase_B_chain"/>
</dbReference>
<comment type="subunit">
    <text evidence="13">F-type ATPases have 2 components, F(1) - the catalytic core - and F(0) - the membrane proton channel. F(1) has five subunits: alpha(3), beta(3), gamma(1), delta(1), epsilon(1). F(0) has three main subunits: a(1), b(2) and c(10-14). The alpha and beta chains form an alternating ring which encloses part of the gamma chain. F(1) is attached to F(0) by a central stalk formed by the gamma and epsilon chains, while a peripheral stalk is formed by the delta and b chains.</text>
</comment>
<keyword evidence="8 13" id="KW-0472">Membrane</keyword>
<comment type="similarity">
    <text evidence="1 13">Belongs to the ATPase B chain family.</text>
</comment>
<evidence type="ECO:0000256" key="2">
    <source>
        <dbReference type="ARBA" id="ARBA00022448"/>
    </source>
</evidence>
<accession>A0A1I7BWL3</accession>
<organism evidence="15 16">
    <name type="scientific">Sedimentitalea nanhaiensis</name>
    <dbReference type="NCBI Taxonomy" id="999627"/>
    <lineage>
        <taxon>Bacteria</taxon>
        <taxon>Pseudomonadati</taxon>
        <taxon>Pseudomonadota</taxon>
        <taxon>Alphaproteobacteria</taxon>
        <taxon>Rhodobacterales</taxon>
        <taxon>Paracoccaceae</taxon>
        <taxon>Sedimentitalea</taxon>
    </lineage>
</organism>
<keyword evidence="4 13" id="KW-0812">Transmembrane</keyword>
<dbReference type="HAMAP" id="MF_01398">
    <property type="entry name" value="ATP_synth_b_bprime"/>
    <property type="match status" value="1"/>
</dbReference>
<dbReference type="GO" id="GO:0046933">
    <property type="term" value="F:proton-transporting ATP synthase activity, rotational mechanism"/>
    <property type="evidence" value="ECO:0007669"/>
    <property type="project" value="UniProtKB-UniRule"/>
</dbReference>
<dbReference type="PANTHER" id="PTHR33445">
    <property type="entry name" value="ATP SYNTHASE SUBUNIT B', CHLOROPLASTIC"/>
    <property type="match status" value="1"/>
</dbReference>
<protein>
    <recommendedName>
        <fullName evidence="13">ATP synthase subunit b</fullName>
    </recommendedName>
    <alternativeName>
        <fullName evidence="13">ATP synthase F(0) sector subunit b</fullName>
    </alternativeName>
    <alternativeName>
        <fullName evidence="13">ATPase subunit I</fullName>
    </alternativeName>
    <alternativeName>
        <fullName evidence="13">F-type ATPase subunit b</fullName>
        <shortName evidence="13">F-ATPase subunit b</shortName>
    </alternativeName>
</protein>
<reference evidence="15 16" key="1">
    <citation type="submission" date="2016-10" db="EMBL/GenBank/DDBJ databases">
        <authorList>
            <person name="de Groot N.N."/>
        </authorList>
    </citation>
    <scope>NUCLEOTIDE SEQUENCE [LARGE SCALE GENOMIC DNA]</scope>
    <source>
        <strain evidence="15 16">CGMCC 1.10959</strain>
    </source>
</reference>
<proteinExistence type="inferred from homology"/>
<keyword evidence="5 13" id="KW-0375">Hydrogen ion transport</keyword>
<dbReference type="AlphaFoldDB" id="A0A1I7BWL3"/>
<gene>
    <name evidence="13" type="primary">atpF</name>
    <name evidence="15" type="ORF">SAMN05216236_11297</name>
</gene>
<dbReference type="CDD" id="cd06503">
    <property type="entry name" value="ATP-synt_Fo_b"/>
    <property type="match status" value="1"/>
</dbReference>
<dbReference type="RefSeq" id="WP_027264020.1">
    <property type="nucleotide sequence ID" value="NZ_FPAW01000012.1"/>
</dbReference>
<name>A0A1I7BWL3_9RHOB</name>
<sequence>MSIDWFTVIAQIVNFLVLVWLLKRFLYRPILDGIDARENEIAERMNDATMVRRTAEAAEAEFRAEIESLRSSRGDLLKEAHQQAEAERDALLAEARKQLERDLAARQAQNATEARRYTADLHRAGAEALLALTRKALLDLADESFEHRIAAHAVTRLAAANDDLKKAAGDNREAVVLTRDPLPSDVRAQLERDLAAVLPDVTVRFDTEPALAPGLTLRLGGAQVAWTVDSYLDGLDAVLADRARQARAQGFTDAA</sequence>
<evidence type="ECO:0000256" key="14">
    <source>
        <dbReference type="SAM" id="Coils"/>
    </source>
</evidence>
<keyword evidence="7 13" id="KW-0406">Ion transport</keyword>
<feature type="transmembrane region" description="Helical" evidence="13">
    <location>
        <begin position="6"/>
        <end position="22"/>
    </location>
</feature>
<dbReference type="eggNOG" id="COG0711">
    <property type="taxonomic scope" value="Bacteria"/>
</dbReference>
<keyword evidence="6 13" id="KW-1133">Transmembrane helix</keyword>
<keyword evidence="2 13" id="KW-0813">Transport</keyword>
<dbReference type="PANTHER" id="PTHR33445:SF2">
    <property type="entry name" value="ATP SYNTHASE SUBUNIT B', CHLOROPLASTIC"/>
    <property type="match status" value="1"/>
</dbReference>
<dbReference type="GO" id="GO:0045259">
    <property type="term" value="C:proton-transporting ATP synthase complex"/>
    <property type="evidence" value="ECO:0007669"/>
    <property type="project" value="UniProtKB-KW"/>
</dbReference>
<evidence type="ECO:0000256" key="13">
    <source>
        <dbReference type="HAMAP-Rule" id="MF_01398"/>
    </source>
</evidence>
<keyword evidence="13" id="KW-1003">Cell membrane</keyword>
<evidence type="ECO:0000256" key="3">
    <source>
        <dbReference type="ARBA" id="ARBA00022547"/>
    </source>
</evidence>
<dbReference type="STRING" id="999627.SAMN05216236_11297"/>
<evidence type="ECO:0000256" key="4">
    <source>
        <dbReference type="ARBA" id="ARBA00022692"/>
    </source>
</evidence>
<evidence type="ECO:0000313" key="15">
    <source>
        <dbReference type="EMBL" id="SFT91582.1"/>
    </source>
</evidence>
<keyword evidence="16" id="KW-1185">Reference proteome</keyword>
<evidence type="ECO:0000256" key="5">
    <source>
        <dbReference type="ARBA" id="ARBA00022781"/>
    </source>
</evidence>
<evidence type="ECO:0000256" key="7">
    <source>
        <dbReference type="ARBA" id="ARBA00023065"/>
    </source>
</evidence>
<evidence type="ECO:0000256" key="10">
    <source>
        <dbReference type="ARBA" id="ARBA00025198"/>
    </source>
</evidence>
<dbReference type="Proteomes" id="UP000182466">
    <property type="component" value="Unassembled WGS sequence"/>
</dbReference>
<evidence type="ECO:0000256" key="1">
    <source>
        <dbReference type="ARBA" id="ARBA00005513"/>
    </source>
</evidence>
<dbReference type="Pfam" id="PF00430">
    <property type="entry name" value="ATP-synt_B"/>
    <property type="match status" value="1"/>
</dbReference>
<evidence type="ECO:0000256" key="6">
    <source>
        <dbReference type="ARBA" id="ARBA00022989"/>
    </source>
</evidence>
<evidence type="ECO:0000313" key="16">
    <source>
        <dbReference type="Proteomes" id="UP000182466"/>
    </source>
</evidence>
<keyword evidence="14" id="KW-0175">Coiled coil</keyword>
<feature type="coiled-coil region" evidence="14">
    <location>
        <begin position="74"/>
        <end position="101"/>
    </location>
</feature>
<dbReference type="GO" id="GO:0005886">
    <property type="term" value="C:plasma membrane"/>
    <property type="evidence" value="ECO:0007669"/>
    <property type="project" value="UniProtKB-SubCell"/>
</dbReference>
<dbReference type="EMBL" id="FPAW01000012">
    <property type="protein sequence ID" value="SFT91582.1"/>
    <property type="molecule type" value="Genomic_DNA"/>
</dbReference>
<keyword evidence="3 13" id="KW-0138">CF(0)</keyword>
<evidence type="ECO:0000256" key="8">
    <source>
        <dbReference type="ARBA" id="ARBA00023136"/>
    </source>
</evidence>